<evidence type="ECO:0000313" key="4">
    <source>
        <dbReference type="Proteomes" id="UP000008066"/>
    </source>
</evidence>
<dbReference type="GO" id="GO:0016020">
    <property type="term" value="C:membrane"/>
    <property type="evidence" value="ECO:0007669"/>
    <property type="project" value="TreeGrafter"/>
</dbReference>
<dbReference type="InterPro" id="IPR050187">
    <property type="entry name" value="Lipid_Phosphate_FormReg"/>
</dbReference>
<protein>
    <recommendedName>
        <fullName evidence="2">DAGKc domain-containing protein</fullName>
    </recommendedName>
</protein>
<dbReference type="EMBL" id="GL988041">
    <property type="protein sequence ID" value="EGS21955.1"/>
    <property type="molecule type" value="Genomic_DNA"/>
</dbReference>
<dbReference type="Pfam" id="PF00781">
    <property type="entry name" value="DAGK_cat"/>
    <property type="match status" value="1"/>
</dbReference>
<dbReference type="InterPro" id="IPR016064">
    <property type="entry name" value="NAD/diacylglycerol_kinase_sf"/>
</dbReference>
<dbReference type="GeneID" id="18257869"/>
<dbReference type="Proteomes" id="UP000008066">
    <property type="component" value="Unassembled WGS sequence"/>
</dbReference>
<dbReference type="Gene3D" id="2.60.200.40">
    <property type="match status" value="1"/>
</dbReference>
<reference evidence="3 4" key="1">
    <citation type="journal article" date="2011" name="Cell">
        <title>Insight into structure and assembly of the nuclear pore complex by utilizing the genome of a eukaryotic thermophile.</title>
        <authorList>
            <person name="Amlacher S."/>
            <person name="Sarges P."/>
            <person name="Flemming D."/>
            <person name="van Noort V."/>
            <person name="Kunze R."/>
            <person name="Devos D.P."/>
            <person name="Arumugam M."/>
            <person name="Bork P."/>
            <person name="Hurt E."/>
        </authorList>
    </citation>
    <scope>NUCLEOTIDE SEQUENCE [LARGE SCALE GENOMIC DNA]</scope>
    <source>
        <strain evidence="4">DSM 1495 / CBS 144.50 / IMI 039719</strain>
    </source>
</reference>
<evidence type="ECO:0000256" key="1">
    <source>
        <dbReference type="SAM" id="MobiDB-lite"/>
    </source>
</evidence>
<proteinExistence type="predicted"/>
<dbReference type="SUPFAM" id="SSF111331">
    <property type="entry name" value="NAD kinase/diacylglycerol kinase-like"/>
    <property type="match status" value="1"/>
</dbReference>
<dbReference type="HOGENOM" id="CLU_021934_0_0_1"/>
<dbReference type="OrthoDB" id="3853857at2759"/>
<dbReference type="Gene3D" id="3.40.50.10330">
    <property type="entry name" value="Probable inorganic polyphosphate/atp-NAD kinase, domain 1"/>
    <property type="match status" value="1"/>
</dbReference>
<dbReference type="PROSITE" id="PS50146">
    <property type="entry name" value="DAGK"/>
    <property type="match status" value="1"/>
</dbReference>
<dbReference type="PANTHER" id="PTHR12358:SF108">
    <property type="entry name" value="DAGKC DOMAIN-CONTAINING PROTEIN"/>
    <property type="match status" value="1"/>
</dbReference>
<keyword evidence="4" id="KW-1185">Reference proteome</keyword>
<evidence type="ECO:0000313" key="3">
    <source>
        <dbReference type="EMBL" id="EGS21955.1"/>
    </source>
</evidence>
<organism evidence="4">
    <name type="scientific">Chaetomium thermophilum (strain DSM 1495 / CBS 144.50 / IMI 039719)</name>
    <name type="common">Thermochaetoides thermophila</name>
    <dbReference type="NCBI Taxonomy" id="759272"/>
    <lineage>
        <taxon>Eukaryota</taxon>
        <taxon>Fungi</taxon>
        <taxon>Dikarya</taxon>
        <taxon>Ascomycota</taxon>
        <taxon>Pezizomycotina</taxon>
        <taxon>Sordariomycetes</taxon>
        <taxon>Sordariomycetidae</taxon>
        <taxon>Sordariales</taxon>
        <taxon>Chaetomiaceae</taxon>
        <taxon>Thermochaetoides</taxon>
    </lineage>
</organism>
<evidence type="ECO:0000259" key="2">
    <source>
        <dbReference type="PROSITE" id="PS50146"/>
    </source>
</evidence>
<dbReference type="RefSeq" id="XP_006694251.1">
    <property type="nucleotide sequence ID" value="XM_006694188.1"/>
</dbReference>
<feature type="region of interest" description="Disordered" evidence="1">
    <location>
        <begin position="1"/>
        <end position="37"/>
    </location>
</feature>
<sequence length="578" mass="62652">MSRLSKLVSRAFMRKRSKRQQQPSRADPSSPERESNDEMFISVDAPRFSTFHTPSSIGNGRLPLSTPSFDALGAISENEVVCILPPAAAKSSSEPYYTVYTLTESPVDHASGDGPSARKGPFTLQALHVPADQAPAYSSLLGQYLLTGEKAQRASLLSDDVEVDVIISTRSGLGLAREFYESVLKEILEALGRPLLEDEGKGGSKGHRITVTKDGNTIKEFAQGLGKAAADSTVKNKLVLLLSGDGGVVDMLNGLETSWLSQQSAKQAGEREQMTLSSPAVALLPLGTANALFHSLHKSLHQQAGSNGPSPLVLSLRTLLFGVPAALPTFRTEFSPGARLVAGPSEPTHAPTTAEDMHSSAAGTVQVGHLLGAIVASYGFHASLVWESDTPAYRKHGDKRFGMAAAELLREAHGYDAVVDIRRQQQLDTESIRLYHGAVADHRCSYVLTTLVSNLERTFTISPRGKPLDGQLRLVHFGDVGGDRTMEIMQAAYREGEHIGMQDVGYEPPAEDGTLEEVTVTVNEDDPRWRKVCVDGTIVELEQGGWMRVRREKGQWLRILVDRCVAEQTEKLRNAIGP</sequence>
<dbReference type="eggNOG" id="ENOG502S2DU">
    <property type="taxonomic scope" value="Eukaryota"/>
</dbReference>
<feature type="domain" description="DAGKc" evidence="2">
    <location>
        <begin position="185"/>
        <end position="297"/>
    </location>
</feature>
<dbReference type="InterPro" id="IPR001206">
    <property type="entry name" value="Diacylglycerol_kinase_cat_dom"/>
</dbReference>
<accession>G0S8J5</accession>
<dbReference type="AlphaFoldDB" id="G0S8J5"/>
<dbReference type="KEGG" id="cthr:CTHT_0038310"/>
<dbReference type="PANTHER" id="PTHR12358">
    <property type="entry name" value="SPHINGOSINE KINASE"/>
    <property type="match status" value="1"/>
</dbReference>
<dbReference type="InterPro" id="IPR017438">
    <property type="entry name" value="ATP-NAD_kinase_N"/>
</dbReference>
<dbReference type="GO" id="GO:0046512">
    <property type="term" value="P:sphingosine biosynthetic process"/>
    <property type="evidence" value="ECO:0007669"/>
    <property type="project" value="TreeGrafter"/>
</dbReference>
<name>G0S8J5_CHATD</name>
<dbReference type="GO" id="GO:0001727">
    <property type="term" value="F:lipid kinase activity"/>
    <property type="evidence" value="ECO:0007669"/>
    <property type="project" value="TreeGrafter"/>
</dbReference>
<gene>
    <name evidence="3" type="ORF">CTHT_0038310</name>
</gene>
<dbReference type="GO" id="GO:0005737">
    <property type="term" value="C:cytoplasm"/>
    <property type="evidence" value="ECO:0007669"/>
    <property type="project" value="TreeGrafter"/>
</dbReference>